<dbReference type="GO" id="GO:0006508">
    <property type="term" value="P:proteolysis"/>
    <property type="evidence" value="ECO:0007669"/>
    <property type="project" value="InterPro"/>
</dbReference>
<keyword evidence="3" id="KW-1133">Transmembrane helix</keyword>
<accession>A0A9K3CXI2</accession>
<dbReference type="Gene3D" id="3.90.70.10">
    <property type="entry name" value="Cysteine proteinases"/>
    <property type="match status" value="1"/>
</dbReference>
<evidence type="ECO:0000256" key="2">
    <source>
        <dbReference type="SAM" id="MobiDB-lite"/>
    </source>
</evidence>
<evidence type="ECO:0000259" key="4">
    <source>
        <dbReference type="Pfam" id="PF00112"/>
    </source>
</evidence>
<organism evidence="5 6">
    <name type="scientific">Kipferlia bialata</name>
    <dbReference type="NCBI Taxonomy" id="797122"/>
    <lineage>
        <taxon>Eukaryota</taxon>
        <taxon>Metamonada</taxon>
        <taxon>Carpediemonas-like organisms</taxon>
        <taxon>Kipferlia</taxon>
    </lineage>
</organism>
<evidence type="ECO:0000313" key="5">
    <source>
        <dbReference type="EMBL" id="GIQ84055.1"/>
    </source>
</evidence>
<evidence type="ECO:0000313" key="6">
    <source>
        <dbReference type="Proteomes" id="UP000265618"/>
    </source>
</evidence>
<keyword evidence="3" id="KW-0472">Membrane</keyword>
<keyword evidence="3" id="KW-0812">Transmembrane</keyword>
<dbReference type="EMBL" id="BDIP01001289">
    <property type="protein sequence ID" value="GIQ84055.1"/>
    <property type="molecule type" value="Genomic_DNA"/>
</dbReference>
<dbReference type="InterPro" id="IPR008964">
    <property type="entry name" value="Invasin/intimin_cell_adhesion"/>
</dbReference>
<protein>
    <recommendedName>
        <fullName evidence="4">Peptidase C1A papain C-terminal domain-containing protein</fullName>
    </recommendedName>
</protein>
<name>A0A9K3CXI2_9EUKA</name>
<dbReference type="InterPro" id="IPR013783">
    <property type="entry name" value="Ig-like_fold"/>
</dbReference>
<proteinExistence type="inferred from homology"/>
<feature type="transmembrane region" description="Helical" evidence="3">
    <location>
        <begin position="1488"/>
        <end position="1512"/>
    </location>
</feature>
<dbReference type="SUPFAM" id="SSF54001">
    <property type="entry name" value="Cysteine proteinases"/>
    <property type="match status" value="1"/>
</dbReference>
<gene>
    <name evidence="5" type="ORF">KIPB_005485</name>
</gene>
<reference evidence="5 6" key="1">
    <citation type="journal article" date="2018" name="PLoS ONE">
        <title>The draft genome of Kipferlia bialata reveals reductive genome evolution in fornicate parasites.</title>
        <authorList>
            <person name="Tanifuji G."/>
            <person name="Takabayashi S."/>
            <person name="Kume K."/>
            <person name="Takagi M."/>
            <person name="Nakayama T."/>
            <person name="Kamikawa R."/>
            <person name="Inagaki Y."/>
            <person name="Hashimoto T."/>
        </authorList>
    </citation>
    <scope>NUCLEOTIDE SEQUENCE [LARGE SCALE GENOMIC DNA]</scope>
    <source>
        <strain evidence="5">NY0173</strain>
    </source>
</reference>
<dbReference type="InterPro" id="IPR038765">
    <property type="entry name" value="Papain-like_cys_pep_sf"/>
</dbReference>
<evidence type="ECO:0000256" key="3">
    <source>
        <dbReference type="SAM" id="Phobius"/>
    </source>
</evidence>
<dbReference type="PANTHER" id="PTHR12411">
    <property type="entry name" value="CYSTEINE PROTEASE FAMILY C1-RELATED"/>
    <property type="match status" value="1"/>
</dbReference>
<feature type="region of interest" description="Disordered" evidence="2">
    <location>
        <begin position="1520"/>
        <end position="1543"/>
    </location>
</feature>
<feature type="non-terminal residue" evidence="5">
    <location>
        <position position="1"/>
    </location>
</feature>
<sequence>GGAVTEACNPYTASDEACSDICDSGEAPAYRYPAQTGAYEYLMRGTYSPDLSDAEEWRDIVKAEVYGGTPVGVSIYSNFSGTSPGSTPLYKVVDTSYSTDHAVVVVGWGEAYCAETGQTEIYWEVANSWGNWGDDGGYFKIFDGSLNFLSWPSLLSVTYPVPREIEVESSNVFGPVLTSGALLLDVTASAGHSVTLTGGPWSDDSTLSFGGEVISSVTSRTKDTITFGIITSKVTSMQTSVEAQSQNLTLSVEGYETDILLVSSDVPVDASTTLSPLAVVAGVATTFTVVAQDTYGNTVTSGTVDCIASWDSGFSDPVSFPYSATAGGFSGVMTPDTTAGGVTMYIRFYDAGTTDTIATISRAITLGSGLPDDSNTTLTPLAATTGVATTFTVVAADVNGNTVSSGSAQCVLSLDSSLASPTALSYAVGVGYSGTFLAGSTPGPVTVYMGFSDLSSNHLVTLSRTVYVTDIPPAGASLSPTSAVAGESTLFSVTALDSESAPITSNLACEISAFSDFTTYTSLSLASGETAFTGSMDAPTSAGSATVYIRFISTYSNTVVGTFSDTISVSPAAPDATSTTLSPIEAVAGESVTWTVTSTDTYGNTITGDYSLELSTFSAFTTSSTMSYSAGTGFSGSMSAPTMSGSQLVYGRFTANGSFDVLTSFQQAVTVSPGDPVASSTTLSPLVGVAGTSTHFTVTSSDTHGNTITAGVDCSLSLSPTFASGVSSVSYTSGVGYVGDLALGSTYGAQTVYGRFTETGTSTLVASFSDVVAAVADIPVVSSTTLTPTLAVAGASTEFTVTSRDSHGNAVSDTTVTCEISSDAAFTSVVALSYTTGTGFVGSLTVRTLAGSQSIYGRFKDLSTGNVLITFSESVIVQPAAPDPTRTTLSPLSLVAGVSTLFSVTSKDQYGNTVSTTVDCSLSADSSFTSSGALSLSGTTFSGSADAPTTAGTQTMYGRFTTPATSTVVTSFSVGVTVSASDPVAASTTLSPTEMVAGEDTLFTVTSTDAYGNTIVGGVDCEITTYSFSNQSVLPYTHSLPGFSGSMVANTLAGNQKIYGKFYECGTTTIITAFDISVKVLPAAPVASGVSLSPSVVPASDSTEFTVTASDQYGNIVSTTASCGAGPSFTELETFSYGAGLGYVGSVSGYTVAGAQSLAVKFSDAVTETTLLELSLPFTVVPSTPIKSSISLVPDQMCICAGATLTVSGTDMYGNSALSESAECTLSTASDFSSTATSVSLSPVSGAGFTGMFTHDTAGDLTVFGRFTSPGSSEVLLSFSRELSVLSSVPCTENSSLSLPTGSVVAGEAFEVSVSTCDECGNTLNPQRSDALVSLYINDTLSSTTYDTTAIAYTVSATRYTAGDYSVSAVYEEGTEGEVTFLSGYSISVGPAAADAGLSVLDTPAELEAKTDVTLTVSLKDAYSNTISESVVVVGLEDVYYSLVFDTTSGLYSTTVTLPSAGVHSVSVLVDNVHLMSESITVEGGVPIVGIALVIAAGVVVIGGTGAAVHFLRKPSKEVPDVKVSEDTPPGECGEGEGEGDMEEPDVIEEGAVHIPCEEVPLDVEAVDVVLDCAPVGGNAVLVEPMPLPVPEATQLSASGNAIVSTGDGSGSLFAPYIPGGAR</sequence>
<dbReference type="PROSITE" id="PS00639">
    <property type="entry name" value="THIOL_PROTEASE_HIS"/>
    <property type="match status" value="1"/>
</dbReference>
<dbReference type="GO" id="GO:0008234">
    <property type="term" value="F:cysteine-type peptidase activity"/>
    <property type="evidence" value="ECO:0007669"/>
    <property type="project" value="InterPro"/>
</dbReference>
<comment type="caution">
    <text evidence="5">The sequence shown here is derived from an EMBL/GenBank/DDBJ whole genome shotgun (WGS) entry which is preliminary data.</text>
</comment>
<dbReference type="Gene3D" id="2.60.40.10">
    <property type="entry name" value="Immunoglobulins"/>
    <property type="match status" value="1"/>
</dbReference>
<dbReference type="Proteomes" id="UP000265618">
    <property type="component" value="Unassembled WGS sequence"/>
</dbReference>
<dbReference type="InterPro" id="IPR013128">
    <property type="entry name" value="Peptidase_C1A"/>
</dbReference>
<evidence type="ECO:0000256" key="1">
    <source>
        <dbReference type="ARBA" id="ARBA00008455"/>
    </source>
</evidence>
<dbReference type="InterPro" id="IPR025660">
    <property type="entry name" value="Pept_his_AS"/>
</dbReference>
<keyword evidence="6" id="KW-1185">Reference proteome</keyword>
<dbReference type="InterPro" id="IPR000668">
    <property type="entry name" value="Peptidase_C1A_C"/>
</dbReference>
<dbReference type="Pfam" id="PF00112">
    <property type="entry name" value="Peptidase_C1"/>
    <property type="match status" value="1"/>
</dbReference>
<feature type="domain" description="Peptidase C1A papain C-terminal" evidence="4">
    <location>
        <begin position="2"/>
        <end position="144"/>
    </location>
</feature>
<comment type="similarity">
    <text evidence="1">Belongs to the peptidase C1 family.</text>
</comment>
<feature type="compositionally biased region" description="Acidic residues" evidence="2">
    <location>
        <begin position="1534"/>
        <end position="1543"/>
    </location>
</feature>
<dbReference type="SUPFAM" id="SSF49373">
    <property type="entry name" value="Invasin/intimin cell-adhesion fragments"/>
    <property type="match status" value="1"/>
</dbReference>